<evidence type="ECO:0000313" key="2">
    <source>
        <dbReference type="WBParaSite" id="jg23746"/>
    </source>
</evidence>
<reference evidence="2" key="1">
    <citation type="submission" date="2022-11" db="UniProtKB">
        <authorList>
            <consortium name="WormBaseParasite"/>
        </authorList>
    </citation>
    <scope>IDENTIFICATION</scope>
</reference>
<protein>
    <submittedName>
        <fullName evidence="2">Uncharacterized protein</fullName>
    </submittedName>
</protein>
<dbReference type="AlphaFoldDB" id="A0A915DWN9"/>
<evidence type="ECO:0000313" key="1">
    <source>
        <dbReference type="Proteomes" id="UP000887574"/>
    </source>
</evidence>
<accession>A0A915DWN9</accession>
<organism evidence="1 2">
    <name type="scientific">Ditylenchus dipsaci</name>
    <dbReference type="NCBI Taxonomy" id="166011"/>
    <lineage>
        <taxon>Eukaryota</taxon>
        <taxon>Metazoa</taxon>
        <taxon>Ecdysozoa</taxon>
        <taxon>Nematoda</taxon>
        <taxon>Chromadorea</taxon>
        <taxon>Rhabditida</taxon>
        <taxon>Tylenchina</taxon>
        <taxon>Tylenchomorpha</taxon>
        <taxon>Sphaerularioidea</taxon>
        <taxon>Anguinidae</taxon>
        <taxon>Anguininae</taxon>
        <taxon>Ditylenchus</taxon>
    </lineage>
</organism>
<keyword evidence="1" id="KW-1185">Reference proteome</keyword>
<proteinExistence type="predicted"/>
<sequence length="132" mass="15166">MFKVVEVKYEPLSNKWLWECLTKTGSNRPISPSPILLDYMHLMHEDTALSFLHYNFLCVLGSGDIKYIETSTRIAQNHMLRFDVSQRKWSVTDLFPDPEHGYPPAGTTKFICSRTAACITLEDLPVIRSTKN</sequence>
<name>A0A915DWN9_9BILA</name>
<dbReference type="Proteomes" id="UP000887574">
    <property type="component" value="Unplaced"/>
</dbReference>
<dbReference type="WBParaSite" id="jg23746">
    <property type="protein sequence ID" value="jg23746"/>
    <property type="gene ID" value="jg23746"/>
</dbReference>